<dbReference type="Pfam" id="PF12802">
    <property type="entry name" value="MarR_2"/>
    <property type="match status" value="1"/>
</dbReference>
<keyword evidence="3" id="KW-1185">Reference proteome</keyword>
<evidence type="ECO:0000313" key="3">
    <source>
        <dbReference type="Proteomes" id="UP001321492"/>
    </source>
</evidence>
<gene>
    <name evidence="2" type="ORF">QNA08_06610</name>
</gene>
<evidence type="ECO:0000313" key="2">
    <source>
        <dbReference type="EMBL" id="MDJ1157903.1"/>
    </source>
</evidence>
<dbReference type="PANTHER" id="PTHR33164:SF105">
    <property type="entry name" value="TRANSCRIPTIONAL REPRESSOR PROTEIN-RELATED"/>
    <property type="match status" value="1"/>
</dbReference>
<dbReference type="InterPro" id="IPR036388">
    <property type="entry name" value="WH-like_DNA-bd_sf"/>
</dbReference>
<dbReference type="SUPFAM" id="SSF46785">
    <property type="entry name" value="Winged helix' DNA-binding domain"/>
    <property type="match status" value="1"/>
</dbReference>
<dbReference type="RefSeq" id="WP_283739895.1">
    <property type="nucleotide sequence ID" value="NZ_JASJEV010000003.1"/>
</dbReference>
<dbReference type="InterPro" id="IPR036390">
    <property type="entry name" value="WH_DNA-bd_sf"/>
</dbReference>
<dbReference type="EMBL" id="JASJEV010000003">
    <property type="protein sequence ID" value="MDJ1157903.1"/>
    <property type="molecule type" value="Genomic_DNA"/>
</dbReference>
<dbReference type="InterPro" id="IPR000835">
    <property type="entry name" value="HTH_MarR-typ"/>
</dbReference>
<evidence type="ECO:0000259" key="1">
    <source>
        <dbReference type="PROSITE" id="PS50995"/>
    </source>
</evidence>
<dbReference type="PROSITE" id="PS50995">
    <property type="entry name" value="HTH_MARR_2"/>
    <property type="match status" value="1"/>
</dbReference>
<comment type="caution">
    <text evidence="2">The sequence shown here is derived from an EMBL/GenBank/DDBJ whole genome shotgun (WGS) entry which is preliminary data.</text>
</comment>
<feature type="domain" description="HTH marR-type" evidence="1">
    <location>
        <begin position="1"/>
        <end position="139"/>
    </location>
</feature>
<proteinExistence type="predicted"/>
<accession>A0ABT7AEV0</accession>
<dbReference type="PANTHER" id="PTHR33164">
    <property type="entry name" value="TRANSCRIPTIONAL REGULATOR, MARR FAMILY"/>
    <property type="match status" value="1"/>
</dbReference>
<dbReference type="InterPro" id="IPR039422">
    <property type="entry name" value="MarR/SlyA-like"/>
</dbReference>
<dbReference type="Gene3D" id="1.10.10.10">
    <property type="entry name" value="Winged helix-like DNA-binding domain superfamily/Winged helix DNA-binding domain"/>
    <property type="match status" value="1"/>
</dbReference>
<protein>
    <submittedName>
        <fullName evidence="2">MarR family winged helix-turn-helix transcriptional regulator</fullName>
    </submittedName>
</protein>
<sequence length="145" mass="15703">MPTVEDIAKTCACLHTRMTARAVTRVYDEALRPIGLKVTQFSLLGAIAHGVTGSVSALAETLALERTTLTRNLRLLHEAGMIAPQRGAGRAVAYELTAKGRAMIERAIPLWEAAQRRIEAALGTAEWEETRGRLKALRKAARASA</sequence>
<name>A0ABT7AEV0_9HYPH</name>
<reference evidence="2 3" key="1">
    <citation type="submission" date="2023-05" db="EMBL/GenBank/DDBJ databases">
        <title>Chelatococcus sp. nov., a moderately thermophilic bacterium isolated from hot spring microbial mat.</title>
        <authorList>
            <person name="Hu C.-J."/>
            <person name="Li W.-J."/>
        </authorList>
    </citation>
    <scope>NUCLEOTIDE SEQUENCE [LARGE SCALE GENOMIC DNA]</scope>
    <source>
        <strain evidence="2 3">SYSU G07232</strain>
    </source>
</reference>
<dbReference type="Proteomes" id="UP001321492">
    <property type="component" value="Unassembled WGS sequence"/>
</dbReference>
<organism evidence="2 3">
    <name type="scientific">Chelatococcus albus</name>
    <dbReference type="NCBI Taxonomy" id="3047466"/>
    <lineage>
        <taxon>Bacteria</taxon>
        <taxon>Pseudomonadati</taxon>
        <taxon>Pseudomonadota</taxon>
        <taxon>Alphaproteobacteria</taxon>
        <taxon>Hyphomicrobiales</taxon>
        <taxon>Chelatococcaceae</taxon>
        <taxon>Chelatococcus</taxon>
    </lineage>
</organism>
<dbReference type="SMART" id="SM00347">
    <property type="entry name" value="HTH_MARR"/>
    <property type="match status" value="1"/>
</dbReference>